<accession>A0A1L0BS51</accession>
<dbReference type="PROSITE" id="PS50076">
    <property type="entry name" value="DNAJ_2"/>
    <property type="match status" value="1"/>
</dbReference>
<dbReference type="SUPFAM" id="SSF46565">
    <property type="entry name" value="Chaperone J-domain"/>
    <property type="match status" value="1"/>
</dbReference>
<dbReference type="AlphaFoldDB" id="A0A1L0BS51"/>
<dbReference type="EMBL" id="LT635759">
    <property type="protein sequence ID" value="SGZ54193.1"/>
    <property type="molecule type" value="Genomic_DNA"/>
</dbReference>
<sequence length="306" mass="36297">MSIAFHRLCAPQLCPNRSSIINSTTGLFAKRFASTSSRRVVEHSHYDLHAWPRAKKPSPHEIFNILGGEGDFANRQEYEKSVKSTYQKFVKVYHPDVCSNHDVVERGHSLLVEQKRQRFDDIQNAYEILRDPSKSSAYRKYQTTSWDDYQRGKTGSFDAYRMANAHRKKYAYENDPKFWHAATWEDYYQMRYGRAAPTREEWEKNKWNILWKVLAVASVVVVLQIMLALERTHEFNRQTRLMNLRANADLADAYDNYGESRSQFQRIRRFLLYRRLALESRDDQELRQEESDMLTNYAKQRVSKLD</sequence>
<dbReference type="PRINTS" id="PR00625">
    <property type="entry name" value="JDOMAIN"/>
</dbReference>
<dbReference type="Proteomes" id="UP000182334">
    <property type="component" value="Chromosome IV"/>
</dbReference>
<reference evidence="2 3" key="1">
    <citation type="submission" date="2016-10" db="EMBL/GenBank/DDBJ databases">
        <authorList>
            <person name="de Groot N.N."/>
        </authorList>
    </citation>
    <scope>NUCLEOTIDE SEQUENCE [LARGE SCALE GENOMIC DNA]</scope>
    <source>
        <strain evidence="2 3">CBS 141442</strain>
    </source>
</reference>
<feature type="domain" description="J" evidence="1">
    <location>
        <begin position="61"/>
        <end position="142"/>
    </location>
</feature>
<dbReference type="InterPro" id="IPR001623">
    <property type="entry name" value="DnaJ_domain"/>
</dbReference>
<organism evidence="2 3">
    <name type="scientific">Sungouiella intermedia</name>
    <dbReference type="NCBI Taxonomy" id="45354"/>
    <lineage>
        <taxon>Eukaryota</taxon>
        <taxon>Fungi</taxon>
        <taxon>Dikarya</taxon>
        <taxon>Ascomycota</taxon>
        <taxon>Saccharomycotina</taxon>
        <taxon>Pichiomycetes</taxon>
        <taxon>Metschnikowiaceae</taxon>
        <taxon>Sungouiella</taxon>
    </lineage>
</organism>
<dbReference type="Pfam" id="PF00226">
    <property type="entry name" value="DnaJ"/>
    <property type="match status" value="1"/>
</dbReference>
<dbReference type="InterPro" id="IPR036869">
    <property type="entry name" value="J_dom_sf"/>
</dbReference>
<protein>
    <submittedName>
        <fullName evidence="2">CIC11C00000003296</fullName>
    </submittedName>
</protein>
<dbReference type="STRING" id="45354.A0A1L0BS51"/>
<keyword evidence="3" id="KW-1185">Reference proteome</keyword>
<evidence type="ECO:0000313" key="2">
    <source>
        <dbReference type="EMBL" id="SGZ54193.1"/>
    </source>
</evidence>
<dbReference type="OrthoDB" id="445556at2759"/>
<gene>
    <name evidence="2" type="ORF">SAMEA4029010_CIC11G00000003296</name>
</gene>
<proteinExistence type="predicted"/>
<evidence type="ECO:0000259" key="1">
    <source>
        <dbReference type="PROSITE" id="PS50076"/>
    </source>
</evidence>
<evidence type="ECO:0000313" key="3">
    <source>
        <dbReference type="Proteomes" id="UP000182334"/>
    </source>
</evidence>
<name>A0A1L0BS51_9ASCO</name>
<dbReference type="CDD" id="cd06257">
    <property type="entry name" value="DnaJ"/>
    <property type="match status" value="1"/>
</dbReference>
<dbReference type="Gene3D" id="1.10.287.110">
    <property type="entry name" value="DnaJ domain"/>
    <property type="match status" value="1"/>
</dbReference>